<evidence type="ECO:0000256" key="2">
    <source>
        <dbReference type="RuleBase" id="RU362039"/>
    </source>
</evidence>
<gene>
    <name evidence="4" type="ORF">R5W23_002228</name>
</gene>
<keyword evidence="2" id="KW-0479">Metal-binding</keyword>
<dbReference type="Gene3D" id="3.60.21.10">
    <property type="match status" value="1"/>
</dbReference>
<name>A0ABU5F0G1_9BACT</name>
<organism evidence="4 5">
    <name type="scientific">Gemmata algarum</name>
    <dbReference type="NCBI Taxonomy" id="2975278"/>
    <lineage>
        <taxon>Bacteria</taxon>
        <taxon>Pseudomonadati</taxon>
        <taxon>Planctomycetota</taxon>
        <taxon>Planctomycetia</taxon>
        <taxon>Gemmatales</taxon>
        <taxon>Gemmataceae</taxon>
        <taxon>Gemmata</taxon>
    </lineage>
</organism>
<evidence type="ECO:0000259" key="3">
    <source>
        <dbReference type="Pfam" id="PF12850"/>
    </source>
</evidence>
<evidence type="ECO:0000256" key="1">
    <source>
        <dbReference type="ARBA" id="ARBA00008950"/>
    </source>
</evidence>
<dbReference type="PANTHER" id="PTHR43165:SF1">
    <property type="entry name" value="PHOSPHODIESTERASE MJ0936"/>
    <property type="match status" value="1"/>
</dbReference>
<reference evidence="5" key="1">
    <citation type="journal article" date="2023" name="Mar. Drugs">
        <title>Gemmata algarum, a Novel Planctomycete Isolated from an Algal Mat, Displays Antimicrobial Activity.</title>
        <authorList>
            <person name="Kumar G."/>
            <person name="Kallscheuer N."/>
            <person name="Kashif M."/>
            <person name="Ahamad S."/>
            <person name="Jagadeeshwari U."/>
            <person name="Pannikurungottu S."/>
            <person name="Haufschild T."/>
            <person name="Kabuu M."/>
            <person name="Sasikala C."/>
            <person name="Jogler C."/>
            <person name="Ramana C."/>
        </authorList>
    </citation>
    <scope>NUCLEOTIDE SEQUENCE [LARGE SCALE GENOMIC DNA]</scope>
    <source>
        <strain evidence="5">JC673</strain>
    </source>
</reference>
<dbReference type="Pfam" id="PF12850">
    <property type="entry name" value="Metallophos_2"/>
    <property type="match status" value="1"/>
</dbReference>
<evidence type="ECO:0000313" key="5">
    <source>
        <dbReference type="Proteomes" id="UP001272242"/>
    </source>
</evidence>
<dbReference type="InterPro" id="IPR029052">
    <property type="entry name" value="Metallo-depent_PP-like"/>
</dbReference>
<dbReference type="EC" id="3.1.4.-" evidence="2"/>
<keyword evidence="5" id="KW-1185">Reference proteome</keyword>
<dbReference type="EMBL" id="JAXBLV010000187">
    <property type="protein sequence ID" value="MDY3560979.1"/>
    <property type="molecule type" value="Genomic_DNA"/>
</dbReference>
<feature type="domain" description="Calcineurin-like phosphoesterase" evidence="3">
    <location>
        <begin position="1"/>
        <end position="152"/>
    </location>
</feature>
<dbReference type="RefSeq" id="WP_320687464.1">
    <property type="nucleotide sequence ID" value="NZ_JAXBLV010000187.1"/>
</dbReference>
<comment type="similarity">
    <text evidence="1 2">Belongs to the metallophosphoesterase superfamily. YfcE family.</text>
</comment>
<dbReference type="PANTHER" id="PTHR43165">
    <property type="entry name" value="METALLOPHOSPHOESTERASE"/>
    <property type="match status" value="1"/>
</dbReference>
<dbReference type="InterPro" id="IPR024654">
    <property type="entry name" value="Calcineurin-like_PHP_lpxH"/>
</dbReference>
<dbReference type="SUPFAM" id="SSF56300">
    <property type="entry name" value="Metallo-dependent phosphatases"/>
    <property type="match status" value="1"/>
</dbReference>
<accession>A0ABU5F0G1</accession>
<dbReference type="InterPro" id="IPR000979">
    <property type="entry name" value="Phosphodiesterase_MJ0936/Vps29"/>
</dbReference>
<dbReference type="InterPro" id="IPR053193">
    <property type="entry name" value="MetalloPDE_YfcE-like"/>
</dbReference>
<comment type="cofactor">
    <cofactor evidence="2">
        <name>a divalent metal cation</name>
        <dbReference type="ChEBI" id="CHEBI:60240"/>
    </cofactor>
</comment>
<comment type="caution">
    <text evidence="4">The sequence shown here is derived from an EMBL/GenBank/DDBJ whole genome shotgun (WGS) entry which is preliminary data.</text>
</comment>
<protein>
    <recommendedName>
        <fullName evidence="2">Phosphoesterase</fullName>
        <ecNumber evidence="2">3.1.4.-</ecNumber>
    </recommendedName>
</protein>
<sequence>MRLGILSDTHDEIERTRRAIEMLRAAGAEALVHCGDLASAAIVELLAVLPAWFVFGNHDADSVPYLYRAAAGTGVECLGWCGVIEAAGKRIAVTHGHMSSDVRHLLGEGPDYLLSGHTHVAAFTTAGTVRRINPGALKRADTFTVALLEVESGAFRFLDVPE</sequence>
<proteinExistence type="inferred from homology"/>
<evidence type="ECO:0000313" key="4">
    <source>
        <dbReference type="EMBL" id="MDY3560979.1"/>
    </source>
</evidence>
<dbReference type="Proteomes" id="UP001272242">
    <property type="component" value="Unassembled WGS sequence"/>
</dbReference>
<dbReference type="NCBIfam" id="TIGR00040">
    <property type="entry name" value="yfcE"/>
    <property type="match status" value="1"/>
</dbReference>